<comment type="caution">
    <text evidence="2">The sequence shown here is derived from an EMBL/GenBank/DDBJ whole genome shotgun (WGS) entry which is preliminary data.</text>
</comment>
<gene>
    <name evidence="2" type="ORF">LCGC14_2955980</name>
</gene>
<feature type="region of interest" description="Disordered" evidence="1">
    <location>
        <begin position="1"/>
        <end position="24"/>
    </location>
</feature>
<dbReference type="EMBL" id="LAZR01059705">
    <property type="protein sequence ID" value="KKK67249.1"/>
    <property type="molecule type" value="Genomic_DNA"/>
</dbReference>
<accession>A0A0F8ZLG4</accession>
<organism evidence="2">
    <name type="scientific">marine sediment metagenome</name>
    <dbReference type="NCBI Taxonomy" id="412755"/>
    <lineage>
        <taxon>unclassified sequences</taxon>
        <taxon>metagenomes</taxon>
        <taxon>ecological metagenomes</taxon>
    </lineage>
</organism>
<sequence length="98" mass="11542">MGKPGEPMSRKEQLERDIEDYSSNPSYNKYIVERAKRELSELKGEVVEPKVEAKPDLTFEQYKSKTVTELRVIAKKLLVPVYYKLNEDVLIKEIMKRH</sequence>
<reference evidence="2" key="1">
    <citation type="journal article" date="2015" name="Nature">
        <title>Complex archaea that bridge the gap between prokaryotes and eukaryotes.</title>
        <authorList>
            <person name="Spang A."/>
            <person name="Saw J.H."/>
            <person name="Jorgensen S.L."/>
            <person name="Zaremba-Niedzwiedzka K."/>
            <person name="Martijn J."/>
            <person name="Lind A.E."/>
            <person name="van Eijk R."/>
            <person name="Schleper C."/>
            <person name="Guy L."/>
            <person name="Ettema T.J."/>
        </authorList>
    </citation>
    <scope>NUCLEOTIDE SEQUENCE</scope>
</reference>
<proteinExistence type="predicted"/>
<dbReference type="AlphaFoldDB" id="A0A0F8ZLG4"/>
<protein>
    <submittedName>
        <fullName evidence="2">Uncharacterized protein</fullName>
    </submittedName>
</protein>
<evidence type="ECO:0000256" key="1">
    <source>
        <dbReference type="SAM" id="MobiDB-lite"/>
    </source>
</evidence>
<evidence type="ECO:0000313" key="2">
    <source>
        <dbReference type="EMBL" id="KKK67249.1"/>
    </source>
</evidence>
<name>A0A0F8ZLG4_9ZZZZ</name>